<dbReference type="RefSeq" id="WP_284306752.1">
    <property type="nucleotide sequence ID" value="NZ_BSPB01000004.1"/>
</dbReference>
<dbReference type="PANTHER" id="PTHR28008:SF1">
    <property type="entry name" value="DOMAIN PROTEIN, PUTATIVE (AFU_ORTHOLOGUE AFUA_3G10980)-RELATED"/>
    <property type="match status" value="1"/>
</dbReference>
<dbReference type="Proteomes" id="UP001156903">
    <property type="component" value="Unassembled WGS sequence"/>
</dbReference>
<dbReference type="EMBL" id="BSPB01000004">
    <property type="protein sequence ID" value="GLS13323.1"/>
    <property type="molecule type" value="Genomic_DNA"/>
</dbReference>
<evidence type="ECO:0008006" key="4">
    <source>
        <dbReference type="Google" id="ProtNLM"/>
    </source>
</evidence>
<sequence>MRPTASWFHPRTPLWQLAFWLATGTVFALSVTPVDQLPPQWFDWWDKAQHALGFAILSVLGLLAYPSRASRLTVGLLAFGVLIECAQAATGWRHGDVLDWIADAVGVVAVMGAYRYGPRPALPA</sequence>
<keyword evidence="3" id="KW-1185">Reference proteome</keyword>
<reference evidence="3" key="1">
    <citation type="journal article" date="2019" name="Int. J. Syst. Evol. Microbiol.">
        <title>The Global Catalogue of Microorganisms (GCM) 10K type strain sequencing project: providing services to taxonomists for standard genome sequencing and annotation.</title>
        <authorList>
            <consortium name="The Broad Institute Genomics Platform"/>
            <consortium name="The Broad Institute Genome Sequencing Center for Infectious Disease"/>
            <person name="Wu L."/>
            <person name="Ma J."/>
        </authorList>
    </citation>
    <scope>NUCLEOTIDE SEQUENCE [LARGE SCALE GENOMIC DNA]</scope>
    <source>
        <strain evidence="3">NBRC 109341</strain>
    </source>
</reference>
<keyword evidence="1" id="KW-1133">Transmembrane helix</keyword>
<evidence type="ECO:0000256" key="1">
    <source>
        <dbReference type="SAM" id="Phobius"/>
    </source>
</evidence>
<gene>
    <name evidence="2" type="ORF">GCM10007935_07520</name>
</gene>
<organism evidence="2 3">
    <name type="scientific">Hydrogenophaga electricum</name>
    <dbReference type="NCBI Taxonomy" id="1230953"/>
    <lineage>
        <taxon>Bacteria</taxon>
        <taxon>Pseudomonadati</taxon>
        <taxon>Pseudomonadota</taxon>
        <taxon>Betaproteobacteria</taxon>
        <taxon>Burkholderiales</taxon>
        <taxon>Comamonadaceae</taxon>
        <taxon>Hydrogenophaga</taxon>
    </lineage>
</organism>
<feature type="transmembrane region" description="Helical" evidence="1">
    <location>
        <begin position="48"/>
        <end position="65"/>
    </location>
</feature>
<dbReference type="PANTHER" id="PTHR28008">
    <property type="entry name" value="DOMAIN PROTEIN, PUTATIVE (AFU_ORTHOLOGUE AFUA_3G10980)-RELATED"/>
    <property type="match status" value="1"/>
</dbReference>
<evidence type="ECO:0000313" key="3">
    <source>
        <dbReference type="Proteomes" id="UP001156903"/>
    </source>
</evidence>
<keyword evidence="1" id="KW-0472">Membrane</keyword>
<protein>
    <recommendedName>
        <fullName evidence="4">VanZ family protein</fullName>
    </recommendedName>
</protein>
<dbReference type="NCBIfam" id="NF037970">
    <property type="entry name" value="vanZ_1"/>
    <property type="match status" value="1"/>
</dbReference>
<accession>A0ABQ6BYS7</accession>
<keyword evidence="1" id="KW-0812">Transmembrane</keyword>
<name>A0ABQ6BYS7_9BURK</name>
<comment type="caution">
    <text evidence="2">The sequence shown here is derived from an EMBL/GenBank/DDBJ whole genome shotgun (WGS) entry which is preliminary data.</text>
</comment>
<evidence type="ECO:0000313" key="2">
    <source>
        <dbReference type="EMBL" id="GLS13323.1"/>
    </source>
</evidence>
<proteinExistence type="predicted"/>